<dbReference type="InterPro" id="IPR037883">
    <property type="entry name" value="Knr4/Smi1-like_sf"/>
</dbReference>
<dbReference type="SUPFAM" id="SSF160631">
    <property type="entry name" value="SMI1/KNR4-like"/>
    <property type="match status" value="1"/>
</dbReference>
<reference evidence="4" key="1">
    <citation type="journal article" date="2020" name="bioRxiv">
        <title>Comparative genomics of Chlamydomonas.</title>
        <authorList>
            <person name="Craig R.J."/>
            <person name="Hasan A.R."/>
            <person name="Ness R.W."/>
            <person name="Keightley P.D."/>
        </authorList>
    </citation>
    <scope>NUCLEOTIDE SEQUENCE</scope>
    <source>
        <strain evidence="4">CCAP 11/70</strain>
    </source>
</reference>
<dbReference type="InterPro" id="IPR018958">
    <property type="entry name" value="Knr4/Smi1-like_dom"/>
</dbReference>
<name>A0A835XRI7_9CHLO</name>
<evidence type="ECO:0000259" key="3">
    <source>
        <dbReference type="PROSITE" id="PS51087"/>
    </source>
</evidence>
<dbReference type="Gene3D" id="2.60.40.1470">
    <property type="entry name" value="ApaG domain"/>
    <property type="match status" value="1"/>
</dbReference>
<keyword evidence="5" id="KW-1185">Reference proteome</keyword>
<dbReference type="Proteomes" id="UP000612055">
    <property type="component" value="Unassembled WGS sequence"/>
</dbReference>
<dbReference type="SMART" id="SM00860">
    <property type="entry name" value="SMI1_KNR4"/>
    <property type="match status" value="1"/>
</dbReference>
<gene>
    <name evidence="4" type="ORF">HYH03_016476</name>
</gene>
<evidence type="ECO:0000313" key="5">
    <source>
        <dbReference type="Proteomes" id="UP000612055"/>
    </source>
</evidence>
<comment type="caution">
    <text evidence="4">The sequence shown here is derived from an EMBL/GenBank/DDBJ whole genome shotgun (WGS) entry which is preliminary data.</text>
</comment>
<dbReference type="InterPro" id="IPR007474">
    <property type="entry name" value="ApaG_domain"/>
</dbReference>
<organism evidence="4 5">
    <name type="scientific">Edaphochlamys debaryana</name>
    <dbReference type="NCBI Taxonomy" id="47281"/>
    <lineage>
        <taxon>Eukaryota</taxon>
        <taxon>Viridiplantae</taxon>
        <taxon>Chlorophyta</taxon>
        <taxon>core chlorophytes</taxon>
        <taxon>Chlorophyceae</taxon>
        <taxon>CS clade</taxon>
        <taxon>Chlamydomonadales</taxon>
        <taxon>Chlamydomonadales incertae sedis</taxon>
        <taxon>Edaphochlamys</taxon>
    </lineage>
</organism>
<dbReference type="OrthoDB" id="2305498at2759"/>
<sequence length="368" mass="39777">MGASAALPLPGISEAEVAEVESTLGFTLPPALKVLYRLHDGQALAFDAGMDRRHAAAKAARAAGLPQAAGGGPESETELASIFHGLFGGYSVYSHLVVTRLMPLRRAALWTRELELSKLRPQLLAFACSYRVRDKMFVADAASGSLAVARRGMGPDGQRLGLQPAVPPAEVPGAKDGPLRWFEEYARRLAGGWYEVATLDDDYPEGSRAICLFPLVAPGLTQEVTKGVRVRVSVVYAPEESPPGKHMFAYSVRFCLLPLQQQLAALPPGSCAAQAVARCQLMTRHWVIRDENDEQVDEVRGDGVIGLYPLLEEGGAEFAYCSCTHQASSRGSMEGEFRFVEGSIERQAGPPFDVACANFRLDLPPYVF</sequence>
<proteinExistence type="predicted"/>
<accession>A0A835XRI7</accession>
<dbReference type="PANTHER" id="PTHR47463">
    <property type="entry name" value="F-BOX PROTEIN SKIP16"/>
    <property type="match status" value="1"/>
</dbReference>
<evidence type="ECO:0000313" key="4">
    <source>
        <dbReference type="EMBL" id="KAG2484729.1"/>
    </source>
</evidence>
<keyword evidence="2" id="KW-0833">Ubl conjugation pathway</keyword>
<evidence type="ECO:0000256" key="2">
    <source>
        <dbReference type="ARBA" id="ARBA00022786"/>
    </source>
</evidence>
<dbReference type="AlphaFoldDB" id="A0A835XRI7"/>
<dbReference type="InterPro" id="IPR036767">
    <property type="entry name" value="ApaG_sf"/>
</dbReference>
<protein>
    <recommendedName>
        <fullName evidence="3">ApaG domain-containing protein</fullName>
    </recommendedName>
</protein>
<comment type="pathway">
    <text evidence="1">Protein modification; protein ubiquitination.</text>
</comment>
<dbReference type="PANTHER" id="PTHR47463:SF2">
    <property type="entry name" value="F-BOX PROTEIN SKIP16"/>
    <property type="match status" value="1"/>
</dbReference>
<dbReference type="Pfam" id="PF04379">
    <property type="entry name" value="DUF525"/>
    <property type="match status" value="1"/>
</dbReference>
<dbReference type="SUPFAM" id="SSF110069">
    <property type="entry name" value="ApaG-like"/>
    <property type="match status" value="1"/>
</dbReference>
<dbReference type="PROSITE" id="PS51087">
    <property type="entry name" value="APAG"/>
    <property type="match status" value="1"/>
</dbReference>
<feature type="domain" description="ApaG" evidence="3">
    <location>
        <begin position="222"/>
        <end position="368"/>
    </location>
</feature>
<dbReference type="EMBL" id="JAEHOE010000143">
    <property type="protein sequence ID" value="KAG2484729.1"/>
    <property type="molecule type" value="Genomic_DNA"/>
</dbReference>
<evidence type="ECO:0000256" key="1">
    <source>
        <dbReference type="ARBA" id="ARBA00004906"/>
    </source>
</evidence>